<dbReference type="EMBL" id="LR824007">
    <property type="protein sequence ID" value="CAH0602979.1"/>
    <property type="molecule type" value="Genomic_DNA"/>
</dbReference>
<accession>A0A9P0FYR9</accession>
<evidence type="ECO:0000313" key="2">
    <source>
        <dbReference type="Proteomes" id="UP001154114"/>
    </source>
</evidence>
<reference evidence="1" key="1">
    <citation type="submission" date="2021-12" db="EMBL/GenBank/DDBJ databases">
        <authorList>
            <person name="King R."/>
        </authorList>
    </citation>
    <scope>NUCLEOTIDE SEQUENCE</scope>
</reference>
<organism evidence="1 2">
    <name type="scientific">Chrysodeixis includens</name>
    <name type="common">Soybean looper</name>
    <name type="synonym">Pseudoplusia includens</name>
    <dbReference type="NCBI Taxonomy" id="689277"/>
    <lineage>
        <taxon>Eukaryota</taxon>
        <taxon>Metazoa</taxon>
        <taxon>Ecdysozoa</taxon>
        <taxon>Arthropoda</taxon>
        <taxon>Hexapoda</taxon>
        <taxon>Insecta</taxon>
        <taxon>Pterygota</taxon>
        <taxon>Neoptera</taxon>
        <taxon>Endopterygota</taxon>
        <taxon>Lepidoptera</taxon>
        <taxon>Glossata</taxon>
        <taxon>Ditrysia</taxon>
        <taxon>Noctuoidea</taxon>
        <taxon>Noctuidae</taxon>
        <taxon>Plusiinae</taxon>
        <taxon>Chrysodeixis</taxon>
    </lineage>
</organism>
<sequence length="102" mass="10855">MGSAGGWLDSFRFVQFWTDVRVGTNARRGDACVAGRVSSELDSHTGPRRAWRGGCSSARSAPPVSFAPTAVTCARSPNHTASGVFTNRRQCNLAVNRITVTG</sequence>
<protein>
    <submittedName>
        <fullName evidence="1">Uncharacterized protein</fullName>
    </submittedName>
</protein>
<gene>
    <name evidence="1" type="ORF">CINC_LOCUS10302</name>
</gene>
<dbReference type="AlphaFoldDB" id="A0A9P0FYR9"/>
<keyword evidence="2" id="KW-1185">Reference proteome</keyword>
<dbReference type="Proteomes" id="UP001154114">
    <property type="component" value="Chromosome 4"/>
</dbReference>
<proteinExistence type="predicted"/>
<name>A0A9P0FYR9_CHRIL</name>
<evidence type="ECO:0000313" key="1">
    <source>
        <dbReference type="EMBL" id="CAH0602979.1"/>
    </source>
</evidence>